<name>A0A1J1IWR8_9DIPT</name>
<organism evidence="2 3">
    <name type="scientific">Clunio marinus</name>
    <dbReference type="NCBI Taxonomy" id="568069"/>
    <lineage>
        <taxon>Eukaryota</taxon>
        <taxon>Metazoa</taxon>
        <taxon>Ecdysozoa</taxon>
        <taxon>Arthropoda</taxon>
        <taxon>Hexapoda</taxon>
        <taxon>Insecta</taxon>
        <taxon>Pterygota</taxon>
        <taxon>Neoptera</taxon>
        <taxon>Endopterygota</taxon>
        <taxon>Diptera</taxon>
        <taxon>Nematocera</taxon>
        <taxon>Chironomoidea</taxon>
        <taxon>Chironomidae</taxon>
        <taxon>Clunio</taxon>
    </lineage>
</organism>
<dbReference type="Proteomes" id="UP000183832">
    <property type="component" value="Unassembled WGS sequence"/>
</dbReference>
<dbReference type="AlphaFoldDB" id="A0A1J1IWR8"/>
<protein>
    <submittedName>
        <fullName evidence="2">CLUMA_CG016327, isoform A</fullName>
    </submittedName>
</protein>
<comment type="similarity">
    <text evidence="1">Belongs to the SDHAF4 family.</text>
</comment>
<keyword evidence="3" id="KW-1185">Reference proteome</keyword>
<dbReference type="Pfam" id="PF07896">
    <property type="entry name" value="DUF1674"/>
    <property type="match status" value="1"/>
</dbReference>
<evidence type="ECO:0000256" key="1">
    <source>
        <dbReference type="ARBA" id="ARBA00005701"/>
    </source>
</evidence>
<dbReference type="InterPro" id="IPR012875">
    <property type="entry name" value="SDHF4"/>
</dbReference>
<evidence type="ECO:0000313" key="2">
    <source>
        <dbReference type="EMBL" id="CRL03606.1"/>
    </source>
</evidence>
<proteinExistence type="inferred from homology"/>
<accession>A0A1J1IWR8</accession>
<dbReference type="EMBL" id="CVRI01000059">
    <property type="protein sequence ID" value="CRL03606.1"/>
    <property type="molecule type" value="Genomic_DNA"/>
</dbReference>
<reference evidence="2 3" key="1">
    <citation type="submission" date="2015-04" db="EMBL/GenBank/DDBJ databases">
        <authorList>
            <person name="Syromyatnikov M.Y."/>
            <person name="Popov V.N."/>
        </authorList>
    </citation>
    <scope>NUCLEOTIDE SEQUENCE [LARGE SCALE GENOMIC DNA]</scope>
</reference>
<gene>
    <name evidence="2" type="ORF">CLUMA_CG016327</name>
</gene>
<dbReference type="OrthoDB" id="10355386at2759"/>
<evidence type="ECO:0000313" key="3">
    <source>
        <dbReference type="Proteomes" id="UP000183832"/>
    </source>
</evidence>
<sequence>MSSNVLKLKQPIQMASVKARSVQLESLQSFFNNSPASSKIMNFRKNLYERAIGQHVYKSSSAHSDPCRYGDFEVKGRASDF</sequence>